<protein>
    <submittedName>
        <fullName evidence="1">CLUMA_CG000418, isoform A</fullName>
    </submittedName>
</protein>
<reference evidence="1 2" key="1">
    <citation type="submission" date="2015-04" db="EMBL/GenBank/DDBJ databases">
        <authorList>
            <person name="Syromyatnikov M.Y."/>
            <person name="Popov V.N."/>
        </authorList>
    </citation>
    <scope>NUCLEOTIDE SEQUENCE [LARGE SCALE GENOMIC DNA]</scope>
</reference>
<evidence type="ECO:0000313" key="1">
    <source>
        <dbReference type="EMBL" id="CRK86343.1"/>
    </source>
</evidence>
<dbReference type="EMBL" id="CVRI01000001">
    <property type="protein sequence ID" value="CRK86343.1"/>
    <property type="molecule type" value="Genomic_DNA"/>
</dbReference>
<dbReference type="AlphaFoldDB" id="A0A1J1HEG1"/>
<accession>A0A1J1HEG1</accession>
<name>A0A1J1HEG1_9DIPT</name>
<evidence type="ECO:0000313" key="2">
    <source>
        <dbReference type="Proteomes" id="UP000183832"/>
    </source>
</evidence>
<gene>
    <name evidence="1" type="ORF">CLUMA_CG000418</name>
</gene>
<sequence length="61" mass="7232">MFAETYWIIRSKSRKSRAKDDFLTDAFTLQDINDKIWFAKFIVKRKAFRNETFLLALGDGP</sequence>
<organism evidence="1 2">
    <name type="scientific">Clunio marinus</name>
    <dbReference type="NCBI Taxonomy" id="568069"/>
    <lineage>
        <taxon>Eukaryota</taxon>
        <taxon>Metazoa</taxon>
        <taxon>Ecdysozoa</taxon>
        <taxon>Arthropoda</taxon>
        <taxon>Hexapoda</taxon>
        <taxon>Insecta</taxon>
        <taxon>Pterygota</taxon>
        <taxon>Neoptera</taxon>
        <taxon>Endopterygota</taxon>
        <taxon>Diptera</taxon>
        <taxon>Nematocera</taxon>
        <taxon>Chironomoidea</taxon>
        <taxon>Chironomidae</taxon>
        <taxon>Clunio</taxon>
    </lineage>
</organism>
<proteinExistence type="predicted"/>
<keyword evidence="2" id="KW-1185">Reference proteome</keyword>
<dbReference type="Proteomes" id="UP000183832">
    <property type="component" value="Unassembled WGS sequence"/>
</dbReference>